<dbReference type="InterPro" id="IPR026444">
    <property type="entry name" value="Secre_tail"/>
</dbReference>
<dbReference type="NCBIfam" id="TIGR04183">
    <property type="entry name" value="Por_Secre_tail"/>
    <property type="match status" value="1"/>
</dbReference>
<accession>A0A0W8FYF3</accession>
<dbReference type="EMBL" id="LNQE01000615">
    <property type="protein sequence ID" value="KUG25726.1"/>
    <property type="molecule type" value="Genomic_DNA"/>
</dbReference>
<feature type="domain" description="Secretion system C-terminal sorting" evidence="1">
    <location>
        <begin position="381"/>
        <end position="462"/>
    </location>
</feature>
<dbReference type="Pfam" id="PF18962">
    <property type="entry name" value="Por_Secre_tail"/>
    <property type="match status" value="1"/>
</dbReference>
<sequence length="465" mass="53363">MPGLYDIDQSDTTNRIYKVSIDDPPFGDNWKEWKNAVKLGAYYYDGDENGYYDPIDHNGNGIWEPNEDRPDLLYDETYFTVYKDSRPSNFRYIKNVDPIGIEIKQTLFVSGSVEELSNTIFIRYSINNTGLVSDTLKDVVFSIFTNPEIGYPYRDNLIGCDTSLQSGFSYNDGENEIWGSNSPSIFYTILQGPTKFTGNSKDSAKVNYGKLLGSKLILNAQNKKFASHRPNYRFFPSFIDDPTTNKFIQRNLMLGKLADGNDFDPCKQYWSEVVNDDCEKINPCFAFSGDPVNRIGWLFTGHIWQFQLTSTDLFDLIKEQPQDIIIAYTVGQGDDAISSITAARERVRFLFEEYNNNFPNSFIMPDYNEIYPKEFYLSQNYPNPFNPSTKIKYTIGVGDENFRPLQAQLIVYDILGRKITTLVDDMKAPGTYEITFDASQFASGVYFYRLTSSDFISTKKMILIK</sequence>
<organism evidence="2">
    <name type="scientific">hydrocarbon metagenome</name>
    <dbReference type="NCBI Taxonomy" id="938273"/>
    <lineage>
        <taxon>unclassified sequences</taxon>
        <taxon>metagenomes</taxon>
        <taxon>ecological metagenomes</taxon>
    </lineage>
</organism>
<proteinExistence type="predicted"/>
<gene>
    <name evidence="2" type="ORF">ASZ90_004441</name>
</gene>
<protein>
    <recommendedName>
        <fullName evidence="1">Secretion system C-terminal sorting domain-containing protein</fullName>
    </recommendedName>
</protein>
<dbReference type="AlphaFoldDB" id="A0A0W8FYF3"/>
<evidence type="ECO:0000259" key="1">
    <source>
        <dbReference type="Pfam" id="PF18962"/>
    </source>
</evidence>
<name>A0A0W8FYF3_9ZZZZ</name>
<comment type="caution">
    <text evidence="2">The sequence shown here is derived from an EMBL/GenBank/DDBJ whole genome shotgun (WGS) entry which is preliminary data.</text>
</comment>
<dbReference type="Gene3D" id="2.60.40.4070">
    <property type="match status" value="1"/>
</dbReference>
<evidence type="ECO:0000313" key="2">
    <source>
        <dbReference type="EMBL" id="KUG25726.1"/>
    </source>
</evidence>
<reference evidence="2" key="1">
    <citation type="journal article" date="2015" name="Proc. Natl. Acad. Sci. U.S.A.">
        <title>Networks of energetic and metabolic interactions define dynamics in microbial communities.</title>
        <authorList>
            <person name="Embree M."/>
            <person name="Liu J.K."/>
            <person name="Al-Bassam M.M."/>
            <person name="Zengler K."/>
        </authorList>
    </citation>
    <scope>NUCLEOTIDE SEQUENCE</scope>
</reference>